<evidence type="ECO:0000256" key="6">
    <source>
        <dbReference type="ARBA" id="ARBA00023004"/>
    </source>
</evidence>
<accession>A0A7X6GWJ4</accession>
<dbReference type="InterPro" id="IPR016166">
    <property type="entry name" value="FAD-bd_PCMH"/>
</dbReference>
<organism evidence="9 10">
    <name type="scientific">Roseicyclus persicicus</name>
    <dbReference type="NCBI Taxonomy" id="2650661"/>
    <lineage>
        <taxon>Bacteria</taxon>
        <taxon>Pseudomonadati</taxon>
        <taxon>Pseudomonadota</taxon>
        <taxon>Alphaproteobacteria</taxon>
        <taxon>Rhodobacterales</taxon>
        <taxon>Roseobacteraceae</taxon>
        <taxon>Roseicyclus</taxon>
    </lineage>
</organism>
<comment type="caution">
    <text evidence="9">The sequence shown here is derived from an EMBL/GenBank/DDBJ whole genome shotgun (WGS) entry which is preliminary data.</text>
</comment>
<dbReference type="PROSITE" id="PS51387">
    <property type="entry name" value="FAD_PCMH"/>
    <property type="match status" value="1"/>
</dbReference>
<dbReference type="InterPro" id="IPR036318">
    <property type="entry name" value="FAD-bd_PCMH-like_sf"/>
</dbReference>
<keyword evidence="7" id="KW-0411">Iron-sulfur</keyword>
<dbReference type="PANTHER" id="PTHR11748:SF119">
    <property type="entry name" value="D-2-HYDROXYGLUTARATE DEHYDROGENASE"/>
    <property type="match status" value="1"/>
</dbReference>
<sequence length="963" mass="102345">MPKDSADLARTLARSVEGDVLADPFSRGRYATDASFYQMMPRAVLVPRHADDIAAAIAVARDAGVPILPRGAGTSQCGQTVNDALVIDTTVHVNALLELDVAGRRCVVQPGIVLDDLNRALRPHGLWFPVDVSTASRATIGGMAGNNSCGGRSLRYGIMRDNVLSIDAILADGTRRRFGPVEGADDPLARDLIALGVREAAEIDARFPKLMRRVGGYNIDALVPGAGRPNLAHLLVGSEGTLAFSTAIELKLSPLPGVVGLGVCHFPTFHQAMEAAQHLVTLGPQAVELVDATMIALARDIPLFRATVAEVVTGEPDALLLVEFAEGSAEANARKLRELDQMMGDLGFAWSGEGRRRGGVTAFTDKGLQDRIAHLRSAGLNIMMSMKEAGKPVSFVEDCAVALPDLADYTAGLTEIFARHGTRGTWYAHASVGCLHVRPILNLKLEKDVAAMRAIAEECFDLVARYKGSHSGEHGDGIVRSEFHDRMFGPRMVAAFGEVKQRFDPAGLFNPGKIVDAPRMDDRSLFRYPPAYAASTLRPALDWSAWPGGAGGFQGAVEMCNNNGACRALKGGVMCPSFRVTRAERDLTRGRANALRLALSGQLGPDALTSDAMAESLKLCVSCKGCKRDCPTGVDMARMKIEVQAARVAARGLTLHDRLVGYLPRYAPALSRAPWLVGLRNAVPGLARLAEGATGFTATRPLPGWSRRPFRDAEADAAEPGAILLADCFNRYMEPETLRAAGRVLAAAGLPARTARAPDGGRPLCCGRTFLSVGLVEEARAEASRLIAALLPLARGGVPIVGLEPSCLLTLRDEIPALLPGPEAETLARQAVLLEELIAARADAGELSLALRSPAPRVMLHGHCHQKAMGVMPAIQRSLALLPDTEVEVVESSCCGMAGAFGYGVETHEISRKMAELDLIPAVRAAGDDTLIVADGTSCRHQIADLAGRSALHVAQVLDRALA</sequence>
<comment type="cofactor">
    <cofactor evidence="1">
        <name>FAD</name>
        <dbReference type="ChEBI" id="CHEBI:57692"/>
    </cofactor>
</comment>
<dbReference type="PROSITE" id="PS00198">
    <property type="entry name" value="4FE4S_FER_1"/>
    <property type="match status" value="1"/>
</dbReference>
<evidence type="ECO:0000256" key="1">
    <source>
        <dbReference type="ARBA" id="ARBA00001974"/>
    </source>
</evidence>
<keyword evidence="10" id="KW-1185">Reference proteome</keyword>
<dbReference type="EMBL" id="JAAZQQ010000001">
    <property type="protein sequence ID" value="NKX43623.1"/>
    <property type="molecule type" value="Genomic_DNA"/>
</dbReference>
<dbReference type="InterPro" id="IPR016169">
    <property type="entry name" value="FAD-bd_PCMH_sub2"/>
</dbReference>
<dbReference type="SUPFAM" id="SSF56176">
    <property type="entry name" value="FAD-binding/transporter-associated domain-like"/>
    <property type="match status" value="1"/>
</dbReference>
<dbReference type="Pfam" id="PF01565">
    <property type="entry name" value="FAD_binding_4"/>
    <property type="match status" value="1"/>
</dbReference>
<dbReference type="GO" id="GO:0046872">
    <property type="term" value="F:metal ion binding"/>
    <property type="evidence" value="ECO:0007669"/>
    <property type="project" value="UniProtKB-KW"/>
</dbReference>
<dbReference type="AlphaFoldDB" id="A0A7X6GWJ4"/>
<evidence type="ECO:0000313" key="9">
    <source>
        <dbReference type="EMBL" id="NKX43623.1"/>
    </source>
</evidence>
<dbReference type="Gene3D" id="3.30.465.10">
    <property type="match status" value="1"/>
</dbReference>
<dbReference type="Gene3D" id="3.30.70.2740">
    <property type="match status" value="1"/>
</dbReference>
<gene>
    <name evidence="9" type="ORF">HCU73_03395</name>
</gene>
<dbReference type="Pfam" id="PF13183">
    <property type="entry name" value="Fer4_8"/>
    <property type="match status" value="1"/>
</dbReference>
<proteinExistence type="predicted"/>
<dbReference type="PANTHER" id="PTHR11748">
    <property type="entry name" value="D-LACTATE DEHYDROGENASE"/>
    <property type="match status" value="1"/>
</dbReference>
<keyword evidence="2" id="KW-0285">Flavoprotein</keyword>
<dbReference type="InterPro" id="IPR017896">
    <property type="entry name" value="4Fe4S_Fe-S-bd"/>
</dbReference>
<feature type="domain" description="FAD-binding PCMH-type" evidence="8">
    <location>
        <begin position="37"/>
        <end position="255"/>
    </location>
</feature>
<dbReference type="Pfam" id="PF02913">
    <property type="entry name" value="FAD-oxidase_C"/>
    <property type="match status" value="1"/>
</dbReference>
<evidence type="ECO:0000256" key="7">
    <source>
        <dbReference type="ARBA" id="ARBA00023014"/>
    </source>
</evidence>
<dbReference type="InterPro" id="IPR017900">
    <property type="entry name" value="4Fe4S_Fe_S_CS"/>
</dbReference>
<dbReference type="Pfam" id="PF02754">
    <property type="entry name" value="CCG"/>
    <property type="match status" value="1"/>
</dbReference>
<dbReference type="GO" id="GO:0051536">
    <property type="term" value="F:iron-sulfur cluster binding"/>
    <property type="evidence" value="ECO:0007669"/>
    <property type="project" value="UniProtKB-KW"/>
</dbReference>
<dbReference type="InterPro" id="IPR004017">
    <property type="entry name" value="Cys_rich_dom"/>
</dbReference>
<dbReference type="RefSeq" id="WP_168621978.1">
    <property type="nucleotide sequence ID" value="NZ_JAAZQQ010000001.1"/>
</dbReference>
<evidence type="ECO:0000256" key="5">
    <source>
        <dbReference type="ARBA" id="ARBA00023002"/>
    </source>
</evidence>
<protein>
    <submittedName>
        <fullName evidence="9">FAD-binding protein</fullName>
    </submittedName>
</protein>
<dbReference type="InterPro" id="IPR016171">
    <property type="entry name" value="Vanillyl_alc_oxidase_C-sub2"/>
</dbReference>
<keyword evidence="4" id="KW-0274">FAD</keyword>
<dbReference type="GO" id="GO:0071949">
    <property type="term" value="F:FAD binding"/>
    <property type="evidence" value="ECO:0007669"/>
    <property type="project" value="InterPro"/>
</dbReference>
<dbReference type="SUPFAM" id="SSF55103">
    <property type="entry name" value="FAD-linked oxidases, C-terminal domain"/>
    <property type="match status" value="1"/>
</dbReference>
<evidence type="ECO:0000256" key="4">
    <source>
        <dbReference type="ARBA" id="ARBA00022827"/>
    </source>
</evidence>
<evidence type="ECO:0000256" key="2">
    <source>
        <dbReference type="ARBA" id="ARBA00022630"/>
    </source>
</evidence>
<reference evidence="9 10" key="1">
    <citation type="submission" date="2020-04" db="EMBL/GenBank/DDBJ databases">
        <authorList>
            <person name="Yoon J."/>
        </authorList>
    </citation>
    <scope>NUCLEOTIDE SEQUENCE [LARGE SCALE GENOMIC DNA]</scope>
    <source>
        <strain evidence="9 10">KMU-115</strain>
    </source>
</reference>
<dbReference type="SUPFAM" id="SSF46548">
    <property type="entry name" value="alpha-helical ferredoxin"/>
    <property type="match status" value="1"/>
</dbReference>
<dbReference type="InterPro" id="IPR006094">
    <property type="entry name" value="Oxid_FAD_bind_N"/>
</dbReference>
<evidence type="ECO:0000256" key="3">
    <source>
        <dbReference type="ARBA" id="ARBA00022723"/>
    </source>
</evidence>
<dbReference type="InterPro" id="IPR016164">
    <property type="entry name" value="FAD-linked_Oxase-like_C"/>
</dbReference>
<keyword evidence="5" id="KW-0560">Oxidoreductase</keyword>
<name>A0A7X6GWJ4_9RHOB</name>
<evidence type="ECO:0000259" key="8">
    <source>
        <dbReference type="PROSITE" id="PS51387"/>
    </source>
</evidence>
<keyword evidence="3" id="KW-0479">Metal-binding</keyword>
<dbReference type="GO" id="GO:0004458">
    <property type="term" value="F:D-lactate dehydrogenase (cytochrome) activity"/>
    <property type="evidence" value="ECO:0007669"/>
    <property type="project" value="TreeGrafter"/>
</dbReference>
<keyword evidence="6" id="KW-0408">Iron</keyword>
<evidence type="ECO:0000313" key="10">
    <source>
        <dbReference type="Proteomes" id="UP000526408"/>
    </source>
</evidence>
<dbReference type="InterPro" id="IPR004113">
    <property type="entry name" value="FAD-bd_oxidored_4_C"/>
</dbReference>
<dbReference type="GO" id="GO:0008720">
    <property type="term" value="F:D-lactate dehydrogenase (NAD+) activity"/>
    <property type="evidence" value="ECO:0007669"/>
    <property type="project" value="TreeGrafter"/>
</dbReference>
<dbReference type="Proteomes" id="UP000526408">
    <property type="component" value="Unassembled WGS sequence"/>
</dbReference>
<dbReference type="GO" id="GO:1903457">
    <property type="term" value="P:lactate catabolic process"/>
    <property type="evidence" value="ECO:0007669"/>
    <property type="project" value="TreeGrafter"/>
</dbReference>
<dbReference type="Gene3D" id="1.10.45.10">
    <property type="entry name" value="Vanillyl-alcohol Oxidase, Chain A, domain 4"/>
    <property type="match status" value="1"/>
</dbReference>